<dbReference type="STRING" id="391936.S7S_15075"/>
<feature type="region of interest" description="Disordered" evidence="1">
    <location>
        <begin position="30"/>
        <end position="63"/>
    </location>
</feature>
<proteinExistence type="predicted"/>
<dbReference type="Proteomes" id="UP000006764">
    <property type="component" value="Chromosome"/>
</dbReference>
<dbReference type="AlphaFoldDB" id="A0A0B4XT00"/>
<name>A0A0B4XT00_9GAMM</name>
<protein>
    <submittedName>
        <fullName evidence="2">Uncharacterized protein</fullName>
    </submittedName>
</protein>
<evidence type="ECO:0000313" key="2">
    <source>
        <dbReference type="EMBL" id="AJD49427.1"/>
    </source>
</evidence>
<organism evidence="2 3">
    <name type="scientific">Isoalcanivorax pacificus W11-5</name>
    <dbReference type="NCBI Taxonomy" id="391936"/>
    <lineage>
        <taxon>Bacteria</taxon>
        <taxon>Pseudomonadati</taxon>
        <taxon>Pseudomonadota</taxon>
        <taxon>Gammaproteobacteria</taxon>
        <taxon>Oceanospirillales</taxon>
        <taxon>Alcanivoracaceae</taxon>
        <taxon>Isoalcanivorax</taxon>
    </lineage>
</organism>
<evidence type="ECO:0000313" key="3">
    <source>
        <dbReference type="Proteomes" id="UP000006764"/>
    </source>
</evidence>
<sequence length="63" mass="7215">MAIVLDRLTVKQLQEVIADAEVLLKKRREQQARAEAEARKPAPVDTPHRAPTIQYRLRPSARD</sequence>
<evidence type="ECO:0000256" key="1">
    <source>
        <dbReference type="SAM" id="MobiDB-lite"/>
    </source>
</evidence>
<keyword evidence="3" id="KW-1185">Reference proteome</keyword>
<dbReference type="RefSeq" id="WP_008733625.1">
    <property type="nucleotide sequence ID" value="NZ_CP004387.1"/>
</dbReference>
<dbReference type="HOGENOM" id="CLU_2875706_0_0_6"/>
<accession>A0A0B4XT00</accession>
<dbReference type="EMBL" id="CP004387">
    <property type="protein sequence ID" value="AJD49427.1"/>
    <property type="molecule type" value="Genomic_DNA"/>
</dbReference>
<feature type="compositionally biased region" description="Basic and acidic residues" evidence="1">
    <location>
        <begin position="30"/>
        <end position="48"/>
    </location>
</feature>
<dbReference type="KEGG" id="apac:S7S_15075"/>
<gene>
    <name evidence="2" type="ORF">S7S_15075</name>
</gene>
<reference evidence="2 3" key="1">
    <citation type="journal article" date="2012" name="J. Bacteriol.">
        <title>Genome sequence of an alkane-degrading bacterium, Alcanivorax pacificus type strain W11-5, isolated from deep sea sediment.</title>
        <authorList>
            <person name="Lai Q."/>
            <person name="Shao Z."/>
        </authorList>
    </citation>
    <scope>NUCLEOTIDE SEQUENCE [LARGE SCALE GENOMIC DNA]</scope>
    <source>
        <strain evidence="2 3">W11-5</strain>
    </source>
</reference>